<evidence type="ECO:0000256" key="6">
    <source>
        <dbReference type="SAM" id="Phobius"/>
    </source>
</evidence>
<keyword evidence="2" id="KW-1003">Cell membrane</keyword>
<comment type="caution">
    <text evidence="7">The sequence shown here is derived from an EMBL/GenBank/DDBJ whole genome shotgun (WGS) entry which is preliminary data.</text>
</comment>
<dbReference type="CDD" id="cd06581">
    <property type="entry name" value="TM_PBP1_LivM_like"/>
    <property type="match status" value="1"/>
</dbReference>
<comment type="subcellular location">
    <subcellularLocation>
        <location evidence="1">Cell membrane</location>
        <topology evidence="1">Multi-pass membrane protein</topology>
    </subcellularLocation>
</comment>
<feature type="transmembrane region" description="Helical" evidence="6">
    <location>
        <begin position="38"/>
        <end position="56"/>
    </location>
</feature>
<evidence type="ECO:0000313" key="8">
    <source>
        <dbReference type="Proteomes" id="UP001596302"/>
    </source>
</evidence>
<feature type="transmembrane region" description="Helical" evidence="6">
    <location>
        <begin position="63"/>
        <end position="85"/>
    </location>
</feature>
<protein>
    <submittedName>
        <fullName evidence="7">Branched-chain amino acid ABC transporter permease</fullName>
    </submittedName>
</protein>
<keyword evidence="8" id="KW-1185">Reference proteome</keyword>
<organism evidence="7 8">
    <name type="scientific">Pseudonocardia hispaniensis</name>
    <dbReference type="NCBI Taxonomy" id="904933"/>
    <lineage>
        <taxon>Bacteria</taxon>
        <taxon>Bacillati</taxon>
        <taxon>Actinomycetota</taxon>
        <taxon>Actinomycetes</taxon>
        <taxon>Pseudonocardiales</taxon>
        <taxon>Pseudonocardiaceae</taxon>
        <taxon>Pseudonocardia</taxon>
    </lineage>
</organism>
<evidence type="ECO:0000256" key="5">
    <source>
        <dbReference type="ARBA" id="ARBA00023136"/>
    </source>
</evidence>
<dbReference type="RefSeq" id="WP_379583418.1">
    <property type="nucleotide sequence ID" value="NZ_JBHSQW010000010.1"/>
</dbReference>
<keyword evidence="3 6" id="KW-0812">Transmembrane</keyword>
<proteinExistence type="predicted"/>
<dbReference type="Pfam" id="PF02653">
    <property type="entry name" value="BPD_transp_2"/>
    <property type="match status" value="1"/>
</dbReference>
<dbReference type="Proteomes" id="UP001596302">
    <property type="component" value="Unassembled WGS sequence"/>
</dbReference>
<evidence type="ECO:0000256" key="1">
    <source>
        <dbReference type="ARBA" id="ARBA00004651"/>
    </source>
</evidence>
<feature type="transmembrane region" description="Helical" evidence="6">
    <location>
        <begin position="222"/>
        <end position="249"/>
    </location>
</feature>
<accession>A0ABW1IYS4</accession>
<feature type="transmembrane region" description="Helical" evidence="6">
    <location>
        <begin position="270"/>
        <end position="292"/>
    </location>
</feature>
<dbReference type="InterPro" id="IPR001851">
    <property type="entry name" value="ABC_transp_permease"/>
</dbReference>
<dbReference type="InterPro" id="IPR043428">
    <property type="entry name" value="LivM-like"/>
</dbReference>
<sequence>MASGLPLLNQSLLVQAGIISIAGLGIVILAGFAGQLSIGHAAFFGIGGYVNALLVVRTGISPLVATLVGALICAVLSWLIGRLIFRTAGHYLALATLALGLVAETVVKEQDSVGGAVGLADIPPIQLGSWILSGDASYYWLVAGVLFVATLLCSNLLHSVEGQRLKALGDSEIATAAAGLEPMRLKTRSLITSAVLASVAGSLYAHWTSFIDPTMMGLLQSVQFLIIVVIGGMRSVWGAPVGALFLLVLTEGARETLPLLSSNVGGNFEIAVYGVVLVIFLLFLPQGIVGFASEKWANFQRHRSTRRKG</sequence>
<feature type="transmembrane region" description="Helical" evidence="6">
    <location>
        <begin position="138"/>
        <end position="157"/>
    </location>
</feature>
<evidence type="ECO:0000256" key="4">
    <source>
        <dbReference type="ARBA" id="ARBA00022989"/>
    </source>
</evidence>
<evidence type="ECO:0000256" key="2">
    <source>
        <dbReference type="ARBA" id="ARBA00022475"/>
    </source>
</evidence>
<dbReference type="EMBL" id="JBHSQW010000010">
    <property type="protein sequence ID" value="MFC5993628.1"/>
    <property type="molecule type" value="Genomic_DNA"/>
</dbReference>
<keyword evidence="5 6" id="KW-0472">Membrane</keyword>
<feature type="transmembrane region" description="Helical" evidence="6">
    <location>
        <begin position="12"/>
        <end position="32"/>
    </location>
</feature>
<gene>
    <name evidence="7" type="ORF">ACFQE5_05285</name>
</gene>
<dbReference type="PANTHER" id="PTHR30482:SF18">
    <property type="entry name" value="BRANCHED AMINO ACID TRANSPORT SYSTEM PERMEASE"/>
    <property type="match status" value="1"/>
</dbReference>
<evidence type="ECO:0000256" key="3">
    <source>
        <dbReference type="ARBA" id="ARBA00022692"/>
    </source>
</evidence>
<evidence type="ECO:0000313" key="7">
    <source>
        <dbReference type="EMBL" id="MFC5993628.1"/>
    </source>
</evidence>
<reference evidence="8" key="1">
    <citation type="journal article" date="2019" name="Int. J. Syst. Evol. Microbiol.">
        <title>The Global Catalogue of Microorganisms (GCM) 10K type strain sequencing project: providing services to taxonomists for standard genome sequencing and annotation.</title>
        <authorList>
            <consortium name="The Broad Institute Genomics Platform"/>
            <consortium name="The Broad Institute Genome Sequencing Center for Infectious Disease"/>
            <person name="Wu L."/>
            <person name="Ma J."/>
        </authorList>
    </citation>
    <scope>NUCLEOTIDE SEQUENCE [LARGE SCALE GENOMIC DNA]</scope>
    <source>
        <strain evidence="8">CCM 8391</strain>
    </source>
</reference>
<name>A0ABW1IYS4_9PSEU</name>
<keyword evidence="4 6" id="KW-1133">Transmembrane helix</keyword>
<dbReference type="PANTHER" id="PTHR30482">
    <property type="entry name" value="HIGH-AFFINITY BRANCHED-CHAIN AMINO ACID TRANSPORT SYSTEM PERMEASE"/>
    <property type="match status" value="1"/>
</dbReference>